<keyword evidence="3 6" id="KW-0812">Transmembrane</keyword>
<feature type="transmembrane region" description="Helical" evidence="6">
    <location>
        <begin position="296"/>
        <end position="317"/>
    </location>
</feature>
<dbReference type="AlphaFoldDB" id="A0A2J6Q847"/>
<evidence type="ECO:0000256" key="3">
    <source>
        <dbReference type="ARBA" id="ARBA00022692"/>
    </source>
</evidence>
<name>A0A2J6Q847_9HELO</name>
<keyword evidence="8" id="KW-1185">Reference proteome</keyword>
<gene>
    <name evidence="7" type="ORF">NA56DRAFT_702771</name>
</gene>
<dbReference type="EMBL" id="KZ613478">
    <property type="protein sequence ID" value="PMD22412.1"/>
    <property type="molecule type" value="Genomic_DNA"/>
</dbReference>
<evidence type="ECO:0000256" key="4">
    <source>
        <dbReference type="ARBA" id="ARBA00022989"/>
    </source>
</evidence>
<organism evidence="7 8">
    <name type="scientific">Hyaloscypha hepaticicola</name>
    <dbReference type="NCBI Taxonomy" id="2082293"/>
    <lineage>
        <taxon>Eukaryota</taxon>
        <taxon>Fungi</taxon>
        <taxon>Dikarya</taxon>
        <taxon>Ascomycota</taxon>
        <taxon>Pezizomycotina</taxon>
        <taxon>Leotiomycetes</taxon>
        <taxon>Helotiales</taxon>
        <taxon>Hyaloscyphaceae</taxon>
        <taxon>Hyaloscypha</taxon>
    </lineage>
</organism>
<keyword evidence="5 6" id="KW-0472">Membrane</keyword>
<reference evidence="7 8" key="1">
    <citation type="submission" date="2016-05" db="EMBL/GenBank/DDBJ databases">
        <title>A degradative enzymes factory behind the ericoid mycorrhizal symbiosis.</title>
        <authorList>
            <consortium name="DOE Joint Genome Institute"/>
            <person name="Martino E."/>
            <person name="Morin E."/>
            <person name="Grelet G."/>
            <person name="Kuo A."/>
            <person name="Kohler A."/>
            <person name="Daghino S."/>
            <person name="Barry K."/>
            <person name="Choi C."/>
            <person name="Cichocki N."/>
            <person name="Clum A."/>
            <person name="Copeland A."/>
            <person name="Hainaut M."/>
            <person name="Haridas S."/>
            <person name="Labutti K."/>
            <person name="Lindquist E."/>
            <person name="Lipzen A."/>
            <person name="Khouja H.-R."/>
            <person name="Murat C."/>
            <person name="Ohm R."/>
            <person name="Olson A."/>
            <person name="Spatafora J."/>
            <person name="Veneault-Fourrey C."/>
            <person name="Henrissat B."/>
            <person name="Grigoriev I."/>
            <person name="Martin F."/>
            <person name="Perotto S."/>
        </authorList>
    </citation>
    <scope>NUCLEOTIDE SEQUENCE [LARGE SCALE GENOMIC DNA]</scope>
    <source>
        <strain evidence="7 8">UAMH 7357</strain>
    </source>
</reference>
<proteinExistence type="inferred from homology"/>
<dbReference type="PANTHER" id="PTHR16932">
    <property type="entry name" value="INTERFERON ALPHA-INDUCIBLE PROTEIN 27"/>
    <property type="match status" value="1"/>
</dbReference>
<dbReference type="GO" id="GO:0016020">
    <property type="term" value="C:membrane"/>
    <property type="evidence" value="ECO:0007669"/>
    <property type="project" value="UniProtKB-SubCell"/>
</dbReference>
<comment type="similarity">
    <text evidence="2">Belongs to the IFI6/IFI27 family.</text>
</comment>
<accession>A0A2J6Q847</accession>
<dbReference type="PANTHER" id="PTHR16932:SF18">
    <property type="entry name" value="INTERFERON, ALPHA-INDUCIBLE PROTEIN 27-LIKE 2"/>
    <property type="match status" value="1"/>
</dbReference>
<evidence type="ECO:0000313" key="8">
    <source>
        <dbReference type="Proteomes" id="UP000235672"/>
    </source>
</evidence>
<evidence type="ECO:0000256" key="6">
    <source>
        <dbReference type="SAM" id="Phobius"/>
    </source>
</evidence>
<feature type="transmembrane region" description="Helical" evidence="6">
    <location>
        <begin position="227"/>
        <end position="254"/>
    </location>
</feature>
<protein>
    <submittedName>
        <fullName evidence="7">Uncharacterized protein</fullName>
    </submittedName>
</protein>
<feature type="transmembrane region" description="Helical" evidence="6">
    <location>
        <begin position="266"/>
        <end position="284"/>
    </location>
</feature>
<comment type="subcellular location">
    <subcellularLocation>
        <location evidence="1">Membrane</location>
        <topology evidence="1">Multi-pass membrane protein</topology>
    </subcellularLocation>
</comment>
<dbReference type="Proteomes" id="UP000235672">
    <property type="component" value="Unassembled WGS sequence"/>
</dbReference>
<evidence type="ECO:0000313" key="7">
    <source>
        <dbReference type="EMBL" id="PMD22412.1"/>
    </source>
</evidence>
<evidence type="ECO:0000256" key="5">
    <source>
        <dbReference type="ARBA" id="ARBA00023136"/>
    </source>
</evidence>
<evidence type="ECO:0000256" key="1">
    <source>
        <dbReference type="ARBA" id="ARBA00004141"/>
    </source>
</evidence>
<dbReference type="InterPro" id="IPR009311">
    <property type="entry name" value="IFI6/IFI27-like"/>
</dbReference>
<keyword evidence="4 6" id="KW-1133">Transmembrane helix</keyword>
<evidence type="ECO:0000256" key="2">
    <source>
        <dbReference type="ARBA" id="ARBA00007262"/>
    </source>
</evidence>
<dbReference type="Gene3D" id="6.10.110.10">
    <property type="match status" value="1"/>
</dbReference>
<sequence length="350" mass="37769">MAAQEAICSIRIQRPAQLEQHVQGTSQNEAVPNHSPYNHNSVLAPENKPLLPLNERSEVLLDTRVKWLKLISEQVFDRKNLDGNSAIRDWGFILSLDGSGANHADNTLSSTQSNRVYPAQYRIPDEILERITSNQLKVQRAELFALGGLLYEVLSGKELLNELGGKESSIESRFRKGEFPDNVWELPYSNKILACWCPQFAKNLLAENQAKKSVLSKFITYIKNHPILFSIQITGCILSLASLVALPVLGAVGFGVAGPVAGSAAAGWQASMGLVEAGSIFSWCQSAAMGGAAVGGILATGLAGVGVAVGAVVAGALDDVITPAPDLKEKFLVAWRWDISKAEWQRGPKL</sequence>
<dbReference type="OrthoDB" id="1668230at2759"/>
<dbReference type="InterPro" id="IPR038213">
    <property type="entry name" value="IFI6/IFI27-like_sf"/>
</dbReference>